<organism evidence="2">
    <name type="scientific">bioreactor metagenome</name>
    <dbReference type="NCBI Taxonomy" id="1076179"/>
    <lineage>
        <taxon>unclassified sequences</taxon>
        <taxon>metagenomes</taxon>
        <taxon>ecological metagenomes</taxon>
    </lineage>
</organism>
<evidence type="ECO:0008006" key="3">
    <source>
        <dbReference type="Google" id="ProtNLM"/>
    </source>
</evidence>
<dbReference type="InterPro" id="IPR006448">
    <property type="entry name" value="Phage_term_ssu_P27"/>
</dbReference>
<evidence type="ECO:0000256" key="1">
    <source>
        <dbReference type="SAM" id="MobiDB-lite"/>
    </source>
</evidence>
<evidence type="ECO:0000313" key="2">
    <source>
        <dbReference type="EMBL" id="MPM13934.1"/>
    </source>
</evidence>
<comment type="caution">
    <text evidence="2">The sequence shown here is derived from an EMBL/GenBank/DDBJ whole genome shotgun (WGS) entry which is preliminary data.</text>
</comment>
<accession>A0A644XIL0</accession>
<dbReference type="EMBL" id="VSSQ01002196">
    <property type="protein sequence ID" value="MPM13934.1"/>
    <property type="molecule type" value="Genomic_DNA"/>
</dbReference>
<sequence length="178" mass="19924">MGRRGPAPGQGGRPPKPLAEKVLDGNPGKRKLTVVEFPNAAEFQGSEMPQPSAMLSAVQKDGTILQAGEIYKTTWNWLDKRGCALLVSPQVLERYSMMAARWIHCEEIITKTGYLAKHPTTSMAIQSPYVAMSQNYMAQTNRLWYEIFQIVKENCSSDYTGVNPQDDVMERLLTARTK</sequence>
<feature type="region of interest" description="Disordered" evidence="1">
    <location>
        <begin position="1"/>
        <end position="27"/>
    </location>
</feature>
<gene>
    <name evidence="2" type="ORF">SDC9_60294</name>
</gene>
<dbReference type="AlphaFoldDB" id="A0A644XIL0"/>
<proteinExistence type="predicted"/>
<dbReference type="Pfam" id="PF05119">
    <property type="entry name" value="Terminase_4"/>
    <property type="match status" value="1"/>
</dbReference>
<protein>
    <recommendedName>
        <fullName evidence="3">Terminase</fullName>
    </recommendedName>
</protein>
<name>A0A644XIL0_9ZZZZ</name>
<reference evidence="2" key="1">
    <citation type="submission" date="2019-08" db="EMBL/GenBank/DDBJ databases">
        <authorList>
            <person name="Kucharzyk K."/>
            <person name="Murdoch R.W."/>
            <person name="Higgins S."/>
            <person name="Loffler F."/>
        </authorList>
    </citation>
    <scope>NUCLEOTIDE SEQUENCE</scope>
</reference>